<evidence type="ECO:0000259" key="6">
    <source>
        <dbReference type="PROSITE" id="PS50199"/>
    </source>
</evidence>
<dbReference type="GO" id="GO:0005634">
    <property type="term" value="C:nucleus"/>
    <property type="evidence" value="ECO:0007669"/>
    <property type="project" value="TreeGrafter"/>
</dbReference>
<evidence type="ECO:0000256" key="3">
    <source>
        <dbReference type="ARBA" id="ARBA00022833"/>
    </source>
</evidence>
<evidence type="ECO:0000313" key="8">
    <source>
        <dbReference type="EMBL" id="KAF9469743.1"/>
    </source>
</evidence>
<keyword evidence="1" id="KW-0479">Metal-binding</keyword>
<dbReference type="SUPFAM" id="SSF90209">
    <property type="entry name" value="Ran binding protein zinc finger-like"/>
    <property type="match status" value="1"/>
</dbReference>
<protein>
    <submittedName>
        <fullName evidence="8">WLM domain-containing protein</fullName>
    </submittedName>
</protein>
<comment type="caution">
    <text evidence="8">The sequence shown here is derived from an EMBL/GenBank/DDBJ whole genome shotgun (WGS) entry which is preliminary data.</text>
</comment>
<dbReference type="InterPro" id="IPR053000">
    <property type="entry name" value="WSS1-like_metalloprotease"/>
</dbReference>
<feature type="domain" description="WLM" evidence="7">
    <location>
        <begin position="1"/>
        <end position="197"/>
    </location>
</feature>
<accession>A0A9P5YH07</accession>
<proteinExistence type="predicted"/>
<dbReference type="PROSITE" id="PS01358">
    <property type="entry name" value="ZF_RANBP2_1"/>
    <property type="match status" value="1"/>
</dbReference>
<dbReference type="PROSITE" id="PS50199">
    <property type="entry name" value="ZF_RANBP2_2"/>
    <property type="match status" value="1"/>
</dbReference>
<dbReference type="EMBL" id="MU150229">
    <property type="protein sequence ID" value="KAF9469743.1"/>
    <property type="molecule type" value="Genomic_DNA"/>
</dbReference>
<dbReference type="GO" id="GO:0008270">
    <property type="term" value="F:zinc ion binding"/>
    <property type="evidence" value="ECO:0007669"/>
    <property type="project" value="UniProtKB-KW"/>
</dbReference>
<dbReference type="Proteomes" id="UP000807353">
    <property type="component" value="Unassembled WGS sequence"/>
</dbReference>
<keyword evidence="2 4" id="KW-0863">Zinc-finger</keyword>
<dbReference type="PANTHER" id="PTHR46622:SF1">
    <property type="entry name" value="DNA-DEPENDENT METALLOPROTEASE WSS1"/>
    <property type="match status" value="1"/>
</dbReference>
<dbReference type="GO" id="GO:0008237">
    <property type="term" value="F:metallopeptidase activity"/>
    <property type="evidence" value="ECO:0007669"/>
    <property type="project" value="TreeGrafter"/>
</dbReference>
<gene>
    <name evidence="8" type="ORF">BDZ94DRAFT_1328730</name>
</gene>
<dbReference type="PROSITE" id="PS51397">
    <property type="entry name" value="WLM"/>
    <property type="match status" value="1"/>
</dbReference>
<dbReference type="Pfam" id="PF08325">
    <property type="entry name" value="WLM"/>
    <property type="match status" value="1"/>
</dbReference>
<name>A0A9P5YH07_9AGAR</name>
<evidence type="ECO:0000256" key="2">
    <source>
        <dbReference type="ARBA" id="ARBA00022771"/>
    </source>
</evidence>
<reference evidence="8" key="1">
    <citation type="submission" date="2020-11" db="EMBL/GenBank/DDBJ databases">
        <authorList>
            <consortium name="DOE Joint Genome Institute"/>
            <person name="Ahrendt S."/>
            <person name="Riley R."/>
            <person name="Andreopoulos W."/>
            <person name="Labutti K."/>
            <person name="Pangilinan J."/>
            <person name="Ruiz-Duenas F.J."/>
            <person name="Barrasa J.M."/>
            <person name="Sanchez-Garcia M."/>
            <person name="Camarero S."/>
            <person name="Miyauchi S."/>
            <person name="Serrano A."/>
            <person name="Linde D."/>
            <person name="Babiker R."/>
            <person name="Drula E."/>
            <person name="Ayuso-Fernandez I."/>
            <person name="Pacheco R."/>
            <person name="Padilla G."/>
            <person name="Ferreira P."/>
            <person name="Barriuso J."/>
            <person name="Kellner H."/>
            <person name="Castanera R."/>
            <person name="Alfaro M."/>
            <person name="Ramirez L."/>
            <person name="Pisabarro A.G."/>
            <person name="Kuo A."/>
            <person name="Tritt A."/>
            <person name="Lipzen A."/>
            <person name="He G."/>
            <person name="Yan M."/>
            <person name="Ng V."/>
            <person name="Cullen D."/>
            <person name="Martin F."/>
            <person name="Rosso M.-N."/>
            <person name="Henrissat B."/>
            <person name="Hibbett D."/>
            <person name="Martinez A.T."/>
            <person name="Grigoriev I.V."/>
        </authorList>
    </citation>
    <scope>NUCLEOTIDE SEQUENCE</scope>
    <source>
        <strain evidence="8">CBS 247.69</strain>
    </source>
</reference>
<feature type="domain" description="RanBP2-type" evidence="6">
    <location>
        <begin position="296"/>
        <end position="326"/>
    </location>
</feature>
<dbReference type="InterPro" id="IPR001876">
    <property type="entry name" value="Znf_RanBP2"/>
</dbReference>
<dbReference type="InterPro" id="IPR013536">
    <property type="entry name" value="WLM_dom"/>
</dbReference>
<dbReference type="OrthoDB" id="261960at2759"/>
<sequence length="359" mass="38963">MPEIFVQSFTHLKDKPKADRALPMLQRVASLVKPIMRKHAWVLPVLAEFFPESPNLIDVNGGQKILLRLRPAHAPDTFYDESDVVQTMLHELAHNVHGPHDDKFYKFLAGLQDEYDALQRSGYAGEGFFSEGQRLGTNVSHDLPPHVARLKALEAAEKRKRITQVLGSGGRLGGRVINNRNMSPRELAAQAAERRARDEKACGSGALAIKEAEKAAKESIEDRVIDLTMDDSDSDSISTKAQAHSRAGLSKQSVPQSKTGATLKAAGHKLPPIAPKTVPVMAEASSSGKAKLPAVKARSEWSCLACTLLNGPLALCCDACLTERPAGGIEGWSCLTCGEMGMPHDRWSCQFCGAIKIKS</sequence>
<dbReference type="AlphaFoldDB" id="A0A9P5YH07"/>
<dbReference type="Gene3D" id="2.30.30.380">
    <property type="entry name" value="Zn-finger domain of Sec23/24"/>
    <property type="match status" value="1"/>
</dbReference>
<feature type="region of interest" description="Disordered" evidence="5">
    <location>
        <begin position="231"/>
        <end position="259"/>
    </location>
</feature>
<dbReference type="InterPro" id="IPR036443">
    <property type="entry name" value="Znf_RanBP2_sf"/>
</dbReference>
<evidence type="ECO:0000256" key="4">
    <source>
        <dbReference type="PROSITE-ProRule" id="PRU00322"/>
    </source>
</evidence>
<keyword evidence="3" id="KW-0862">Zinc</keyword>
<evidence type="ECO:0000313" key="9">
    <source>
        <dbReference type="Proteomes" id="UP000807353"/>
    </source>
</evidence>
<organism evidence="8 9">
    <name type="scientific">Collybia nuda</name>
    <dbReference type="NCBI Taxonomy" id="64659"/>
    <lineage>
        <taxon>Eukaryota</taxon>
        <taxon>Fungi</taxon>
        <taxon>Dikarya</taxon>
        <taxon>Basidiomycota</taxon>
        <taxon>Agaricomycotina</taxon>
        <taxon>Agaricomycetes</taxon>
        <taxon>Agaricomycetidae</taxon>
        <taxon>Agaricales</taxon>
        <taxon>Tricholomatineae</taxon>
        <taxon>Clitocybaceae</taxon>
        <taxon>Collybia</taxon>
    </lineage>
</organism>
<evidence type="ECO:0000256" key="5">
    <source>
        <dbReference type="SAM" id="MobiDB-lite"/>
    </source>
</evidence>
<feature type="compositionally biased region" description="Polar residues" evidence="5">
    <location>
        <begin position="250"/>
        <end position="259"/>
    </location>
</feature>
<keyword evidence="9" id="KW-1185">Reference proteome</keyword>
<dbReference type="PANTHER" id="PTHR46622">
    <property type="entry name" value="DNA-DEPENDENT METALLOPROTEASE WSS1"/>
    <property type="match status" value="1"/>
</dbReference>
<evidence type="ECO:0000256" key="1">
    <source>
        <dbReference type="ARBA" id="ARBA00022723"/>
    </source>
</evidence>
<dbReference type="GO" id="GO:0006281">
    <property type="term" value="P:DNA repair"/>
    <property type="evidence" value="ECO:0007669"/>
    <property type="project" value="TreeGrafter"/>
</dbReference>
<evidence type="ECO:0000259" key="7">
    <source>
        <dbReference type="PROSITE" id="PS51397"/>
    </source>
</evidence>